<dbReference type="KEGG" id="mhj:MHJ_0685"/>
<organism evidence="1 2">
    <name type="scientific">Mesomycoplasma hyopneumoniae (strain J / ATCC 25934 / NCTC 10110)</name>
    <name type="common">Mycoplasma hyopneumoniae</name>
    <dbReference type="NCBI Taxonomy" id="262719"/>
    <lineage>
        <taxon>Bacteria</taxon>
        <taxon>Bacillati</taxon>
        <taxon>Mycoplasmatota</taxon>
        <taxon>Mycoplasmoidales</taxon>
        <taxon>Metamycoplasmataceae</taxon>
        <taxon>Mesomycoplasma</taxon>
    </lineage>
</organism>
<accession>Q4AA38</accession>
<gene>
    <name evidence="1" type="ordered locus">MHJ_0685</name>
</gene>
<dbReference type="EMBL" id="AE017243">
    <property type="protein sequence ID" value="AAZ44383.2"/>
    <property type="molecule type" value="Genomic_DNA"/>
</dbReference>
<evidence type="ECO:0000313" key="1">
    <source>
        <dbReference type="EMBL" id="AAZ44383.2"/>
    </source>
</evidence>
<dbReference type="Proteomes" id="UP000000548">
    <property type="component" value="Chromosome"/>
</dbReference>
<reference evidence="1 2" key="1">
    <citation type="journal article" date="2005" name="J. Bacteriol.">
        <title>Swine and poultry pathogens: the complete genome sequences of two strains of Mycoplasma hyopneumoniae and a strain of Mycoplasma synoviae.</title>
        <authorList>
            <person name="Vasconcelos A.T."/>
            <person name="Ferreira H.B."/>
            <person name="Bizarro C.V."/>
            <person name="Bonatto S.L."/>
            <person name="Carvalho M.O."/>
            <person name="Pinto P.M."/>
            <person name="Almeida D.F."/>
            <person name="Almeida L.G."/>
            <person name="Almeida R."/>
            <person name="Alves-Filho L."/>
            <person name="Assuncao E.N."/>
            <person name="Azevedo V.A."/>
            <person name="Bogo M.R."/>
            <person name="Brigido M.M."/>
            <person name="Brocchi M."/>
            <person name="Burity H.A."/>
            <person name="Camargo A.A."/>
            <person name="Camargo S.S."/>
            <person name="Carepo M.S."/>
            <person name="Carraro D.M."/>
            <person name="de Mattos Cascardo J.C."/>
            <person name="Castro L.A."/>
            <person name="Cavalcanti G."/>
            <person name="Chemale G."/>
            <person name="Collevatti R.G."/>
            <person name="Cunha C.W."/>
            <person name="Dallagiovanna B."/>
            <person name="Dambros B.P."/>
            <person name="Dellagostin O.A."/>
            <person name="Falcao C."/>
            <person name="Fantinatti-Garboggini F."/>
            <person name="Felipe M.S."/>
            <person name="Fiorentin L."/>
            <person name="Franco G.R."/>
            <person name="Freitas N.S."/>
            <person name="Frias D."/>
            <person name="Grangeiro T.B."/>
            <person name="Grisard E.C."/>
            <person name="Guimaraes C.T."/>
            <person name="Hungria M."/>
            <person name="Jardim S.N."/>
            <person name="Krieger M.A."/>
            <person name="Laurino J.P."/>
            <person name="Lima L.F."/>
            <person name="Lopes M.I."/>
            <person name="Loreto E.L."/>
            <person name="Madeira H.M."/>
            <person name="Manfio G.P."/>
            <person name="Maranhao A.Q."/>
            <person name="Martinkovics C.T."/>
            <person name="Medeiros S.R."/>
            <person name="Moreira M.A."/>
            <person name="Neiva M."/>
            <person name="Ramalho-Neto C.E."/>
            <person name="Nicolas M.F."/>
            <person name="Oliveira S.C."/>
            <person name="Paixao R.F."/>
            <person name="Pedrosa F.O."/>
            <person name="Pena S.D."/>
            <person name="Pereira M."/>
            <person name="Pereira-Ferrari L."/>
            <person name="Piffer I."/>
            <person name="Pinto L.S."/>
            <person name="Potrich D.P."/>
            <person name="Salim A.C."/>
            <person name="Santos F.R."/>
            <person name="Schmitt R."/>
            <person name="Schneider M.P."/>
            <person name="Schrank A."/>
            <person name="Schrank I.S."/>
            <person name="Schuck A.F."/>
            <person name="Seuanez H.N."/>
            <person name="Silva D.W."/>
            <person name="Silva R."/>
            <person name="Silva S.C."/>
            <person name="Soares C.M."/>
            <person name="Souza K.R."/>
            <person name="Souza R.C."/>
            <person name="Staats C.C."/>
            <person name="Steffens M.B."/>
            <person name="Teixeira S.M."/>
            <person name="Urmenyi T.P."/>
            <person name="Vainstein M.H."/>
            <person name="Zuccherato L.W."/>
            <person name="Simpson A.J."/>
            <person name="Zaha A."/>
        </authorList>
    </citation>
    <scope>NUCLEOTIDE SEQUENCE [LARGE SCALE GENOMIC DNA]</scope>
    <source>
        <strain evidence="2">J / ATCC 25934 / NCTC 10110</strain>
    </source>
</reference>
<protein>
    <submittedName>
        <fullName evidence="1">Uncharacterized protein</fullName>
    </submittedName>
</protein>
<dbReference type="AlphaFoldDB" id="Q4AA38"/>
<proteinExistence type="predicted"/>
<evidence type="ECO:0000313" key="2">
    <source>
        <dbReference type="Proteomes" id="UP000000548"/>
    </source>
</evidence>
<dbReference type="HOGENOM" id="CLU_2106238_0_0_14"/>
<sequence length="115" mass="13373">MSLSLGSSRLRIWFKFVSETKNKFLSKNCSSLVWVSRSNKKRLKPSPVFARIIFYSITINYFINSGAKSNQTNKKIIFVNSKPIFIVSFSSYQSAWGKMKWKTCCLNITDKIWII</sequence>
<name>Q4AA38_MESHJ</name>